<dbReference type="EMBL" id="UINC01029020">
    <property type="protein sequence ID" value="SVB11045.1"/>
    <property type="molecule type" value="Genomic_DNA"/>
</dbReference>
<evidence type="ECO:0000256" key="1">
    <source>
        <dbReference type="SAM" id="MobiDB-lite"/>
    </source>
</evidence>
<name>A0A382BB62_9ZZZZ</name>
<keyword evidence="2" id="KW-0812">Transmembrane</keyword>
<accession>A0A382BB62</accession>
<proteinExistence type="predicted"/>
<sequence>MSTQEKPSLLKWYVLKAVVAVLVVFAGYKVFFDNPSPEQAAPTQDELDSLSGSIELIEEPELVDEARAPETKPEEVPRAAGDQASPAGSTEPPPNLVELVQPIIETGEELPPEEIDGYKGLTFDKLASFAYEVPLDPVTNKVELAKLNAQIPERIKSLNEKPVAIRGFMLPLKVENGLVTELLIMRDQSMCCFGTVPKINEWINIRMAGEGVEPIMDQAITLMGMLKVGEVLENDYLVGIYEMEGDKMIGPLDL</sequence>
<evidence type="ECO:0000256" key="2">
    <source>
        <dbReference type="SAM" id="Phobius"/>
    </source>
</evidence>
<evidence type="ECO:0008006" key="4">
    <source>
        <dbReference type="Google" id="ProtNLM"/>
    </source>
</evidence>
<dbReference type="Gene3D" id="2.40.50.870">
    <property type="entry name" value="Protein of unknown function (DUF3299)"/>
    <property type="match status" value="1"/>
</dbReference>
<protein>
    <recommendedName>
        <fullName evidence="4">DUF3299 domain-containing protein</fullName>
    </recommendedName>
</protein>
<organism evidence="3">
    <name type="scientific">marine metagenome</name>
    <dbReference type="NCBI Taxonomy" id="408172"/>
    <lineage>
        <taxon>unclassified sequences</taxon>
        <taxon>metagenomes</taxon>
        <taxon>ecological metagenomes</taxon>
    </lineage>
</organism>
<feature type="region of interest" description="Disordered" evidence="1">
    <location>
        <begin position="58"/>
        <end position="95"/>
    </location>
</feature>
<keyword evidence="2" id="KW-0472">Membrane</keyword>
<dbReference type="AlphaFoldDB" id="A0A382BB62"/>
<keyword evidence="2" id="KW-1133">Transmembrane helix</keyword>
<gene>
    <name evidence="3" type="ORF">METZ01_LOCUS163899</name>
</gene>
<feature type="compositionally biased region" description="Basic and acidic residues" evidence="1">
    <location>
        <begin position="64"/>
        <end position="77"/>
    </location>
</feature>
<reference evidence="3" key="1">
    <citation type="submission" date="2018-05" db="EMBL/GenBank/DDBJ databases">
        <authorList>
            <person name="Lanie J.A."/>
            <person name="Ng W.-L."/>
            <person name="Kazmierczak K.M."/>
            <person name="Andrzejewski T.M."/>
            <person name="Davidsen T.M."/>
            <person name="Wayne K.J."/>
            <person name="Tettelin H."/>
            <person name="Glass J.I."/>
            <person name="Rusch D."/>
            <person name="Podicherti R."/>
            <person name="Tsui H.-C.T."/>
            <person name="Winkler M.E."/>
        </authorList>
    </citation>
    <scope>NUCLEOTIDE SEQUENCE</scope>
</reference>
<feature type="transmembrane region" description="Helical" evidence="2">
    <location>
        <begin position="12"/>
        <end position="32"/>
    </location>
</feature>
<evidence type="ECO:0000313" key="3">
    <source>
        <dbReference type="EMBL" id="SVB11045.1"/>
    </source>
</evidence>